<keyword evidence="9" id="KW-1185">Reference proteome</keyword>
<feature type="domain" description="Lipopolysaccharide assembly protein A" evidence="7">
    <location>
        <begin position="60"/>
        <end position="113"/>
    </location>
</feature>
<name>A0A7X6H9P1_9MICC</name>
<comment type="caution">
    <text evidence="8">The sequence shown here is derived from an EMBL/GenBank/DDBJ whole genome shotgun (WGS) entry which is preliminary data.</text>
</comment>
<reference evidence="8 9" key="1">
    <citation type="submission" date="2020-04" db="EMBL/GenBank/DDBJ databases">
        <title>Arthrobacter sp. nov.</title>
        <authorList>
            <person name="Liu S."/>
        </authorList>
    </citation>
    <scope>NUCLEOTIDE SEQUENCE [LARGE SCALE GENOMIC DNA]</scope>
    <source>
        <strain evidence="8 9">E918</strain>
    </source>
</reference>
<dbReference type="Pfam" id="PF06305">
    <property type="entry name" value="LapA_dom"/>
    <property type="match status" value="1"/>
</dbReference>
<evidence type="ECO:0000259" key="7">
    <source>
        <dbReference type="Pfam" id="PF06305"/>
    </source>
</evidence>
<dbReference type="RefSeq" id="WP_168484395.1">
    <property type="nucleotide sequence ID" value="NZ_JAAZSQ010000001.1"/>
</dbReference>
<dbReference type="Proteomes" id="UP000544090">
    <property type="component" value="Unassembled WGS sequence"/>
</dbReference>
<evidence type="ECO:0000256" key="5">
    <source>
        <dbReference type="SAM" id="MobiDB-lite"/>
    </source>
</evidence>
<evidence type="ECO:0000256" key="6">
    <source>
        <dbReference type="SAM" id="Phobius"/>
    </source>
</evidence>
<evidence type="ECO:0000256" key="1">
    <source>
        <dbReference type="ARBA" id="ARBA00022475"/>
    </source>
</evidence>
<gene>
    <name evidence="8" type="ORF">HGG74_00515</name>
</gene>
<keyword evidence="3 6" id="KW-1133">Transmembrane helix</keyword>
<keyword evidence="4 6" id="KW-0472">Membrane</keyword>
<dbReference type="InterPro" id="IPR010445">
    <property type="entry name" value="LapA_dom"/>
</dbReference>
<keyword evidence="1" id="KW-1003">Cell membrane</keyword>
<proteinExistence type="predicted"/>
<accession>A0A7X6H9P1</accession>
<feature type="transmembrane region" description="Helical" evidence="6">
    <location>
        <begin position="38"/>
        <end position="59"/>
    </location>
</feature>
<dbReference type="GO" id="GO:0005886">
    <property type="term" value="C:plasma membrane"/>
    <property type="evidence" value="ECO:0007669"/>
    <property type="project" value="InterPro"/>
</dbReference>
<protein>
    <submittedName>
        <fullName evidence="8">DUF1049 domain-containing protein</fullName>
    </submittedName>
</protein>
<evidence type="ECO:0000313" key="8">
    <source>
        <dbReference type="EMBL" id="NKX53038.1"/>
    </source>
</evidence>
<feature type="region of interest" description="Disordered" evidence="5">
    <location>
        <begin position="1"/>
        <end position="33"/>
    </location>
</feature>
<evidence type="ECO:0000256" key="2">
    <source>
        <dbReference type="ARBA" id="ARBA00022692"/>
    </source>
</evidence>
<organism evidence="8 9">
    <name type="scientific">Arthrobacter mobilis</name>
    <dbReference type="NCBI Taxonomy" id="2724944"/>
    <lineage>
        <taxon>Bacteria</taxon>
        <taxon>Bacillati</taxon>
        <taxon>Actinomycetota</taxon>
        <taxon>Actinomycetes</taxon>
        <taxon>Micrococcales</taxon>
        <taxon>Micrococcaceae</taxon>
        <taxon>Arthrobacter</taxon>
    </lineage>
</organism>
<evidence type="ECO:0000256" key="3">
    <source>
        <dbReference type="ARBA" id="ARBA00022989"/>
    </source>
</evidence>
<dbReference type="EMBL" id="JAAZSQ010000001">
    <property type="protein sequence ID" value="NKX53038.1"/>
    <property type="molecule type" value="Genomic_DNA"/>
</dbReference>
<evidence type="ECO:0000256" key="4">
    <source>
        <dbReference type="ARBA" id="ARBA00023136"/>
    </source>
</evidence>
<sequence length="117" mass="12472">MAQDPTAPDTPPRETPEPKTAGPAGTPSPATRRATRAGMLWTATVGALVLLILLIVFIAQNQHTVPLHYFAFDGQVSLGLALFIAAVIGGVLVAIAGAARIIQLRLQARFEQHRRAR</sequence>
<keyword evidence="2 6" id="KW-0812">Transmembrane</keyword>
<dbReference type="AlphaFoldDB" id="A0A7X6H9P1"/>
<evidence type="ECO:0000313" key="9">
    <source>
        <dbReference type="Proteomes" id="UP000544090"/>
    </source>
</evidence>
<feature type="transmembrane region" description="Helical" evidence="6">
    <location>
        <begin position="79"/>
        <end position="102"/>
    </location>
</feature>